<dbReference type="Proteomes" id="UP000609346">
    <property type="component" value="Unassembled WGS sequence"/>
</dbReference>
<evidence type="ECO:0000256" key="3">
    <source>
        <dbReference type="SAM" id="Phobius"/>
    </source>
</evidence>
<evidence type="ECO:0000313" key="4">
    <source>
        <dbReference type="EMBL" id="MBD3917257.1"/>
    </source>
</evidence>
<feature type="region of interest" description="Disordered" evidence="2">
    <location>
        <begin position="375"/>
        <end position="400"/>
    </location>
</feature>
<feature type="coiled-coil region" evidence="1">
    <location>
        <begin position="286"/>
        <end position="313"/>
    </location>
</feature>
<feature type="transmembrane region" description="Helical" evidence="3">
    <location>
        <begin position="63"/>
        <end position="83"/>
    </location>
</feature>
<organism evidence="4 5">
    <name type="scientific">Paenibacillus terricola</name>
    <dbReference type="NCBI Taxonomy" id="2763503"/>
    <lineage>
        <taxon>Bacteria</taxon>
        <taxon>Bacillati</taxon>
        <taxon>Bacillota</taxon>
        <taxon>Bacilli</taxon>
        <taxon>Bacillales</taxon>
        <taxon>Paenibacillaceae</taxon>
        <taxon>Paenibacillus</taxon>
    </lineage>
</organism>
<feature type="compositionally biased region" description="Basic and acidic residues" evidence="2">
    <location>
        <begin position="389"/>
        <end position="400"/>
    </location>
</feature>
<keyword evidence="3" id="KW-0472">Membrane</keyword>
<evidence type="ECO:0000313" key="5">
    <source>
        <dbReference type="Proteomes" id="UP000609346"/>
    </source>
</evidence>
<comment type="caution">
    <text evidence="4">The sequence shown here is derived from an EMBL/GenBank/DDBJ whole genome shotgun (WGS) entry which is preliminary data.</text>
</comment>
<sequence>MRARRKKREEYLRKQWSSLHSRSDEQGGSEELAQGKAGRSQVRRRQHTFRMFVRRLLRRSEGAVTVFFIVVIAMILLLSTVLIDYARIASFHTLTEHAVRTAARSVLSAYDAALYERYGLFARGGTPGETIFEKSLRGTLEYDGGDLGYRPMIPSVDRYTVETAAYLGRYDVLGRQILEEMKIKAPVDFMIDMGSRFTSMSKLMKETSTTSEALAQTGKLYDKRQKAALTALDRMRDLAQLASGSMTGDEAASLASNFASYEGWEQSADSLSSSIANAEVRLAAGSNLTTKEKQALKDEISSMEQQRQSLRYQISAYLNNMWTLADNIHMSTSDALSELPRLAQSVIDQIAQAEAHNRDIRTAVAQAESSVAAGYDRVSDQSEAADSETSDHAETVHQLRKSSEQLVWEDRWFTSFRKEIEQQAEDLKAVAAAADTFAASAEVASAGSGGDASALSAEAARIQQAYNIFAQRYLSPAAIITQREQLIRAADAADRQRKREEAEAKSIMNDTKRMMSSGTTDDMTTDETERYKQVAARYDANRLFNTAADEAVEAAAQWEDDVEGQRESSVSMMGALFNGLADMLAGTRDTLYTGEYVFHRFQSYQSQLKMTAGGNNVSETIGHATAFGNQEAEYILYGFDKPGANVAAAMAEIFGLRFAIRLTEGFIECRSLGHPLLVLSGALLYAARNAAMDMKDLMEKGSTKLTKFAAVDIRYSDYLRLFMLLHGGGDKRLSRIAAVIETNTGTDLSLTPAAVSASADVSMKLLFLPGAMKVLGRFGLLQGKVVGNRYETTKLVGAAY</sequence>
<keyword evidence="1" id="KW-0175">Coiled coil</keyword>
<evidence type="ECO:0000256" key="2">
    <source>
        <dbReference type="SAM" id="MobiDB-lite"/>
    </source>
</evidence>
<gene>
    <name evidence="4" type="ORF">H8B09_00705</name>
</gene>
<keyword evidence="3" id="KW-0812">Transmembrane</keyword>
<keyword evidence="3" id="KW-1133">Transmembrane helix</keyword>
<dbReference type="EMBL" id="JACXZA010000001">
    <property type="protein sequence ID" value="MBD3917257.1"/>
    <property type="molecule type" value="Genomic_DNA"/>
</dbReference>
<keyword evidence="5" id="KW-1185">Reference proteome</keyword>
<proteinExistence type="predicted"/>
<protein>
    <submittedName>
        <fullName evidence="4">Uncharacterized protein</fullName>
    </submittedName>
</protein>
<name>A0ABR8MQT3_9BACL</name>
<reference evidence="4 5" key="1">
    <citation type="submission" date="2020-09" db="EMBL/GenBank/DDBJ databases">
        <title>Paenibacillus sp. strain PR3 16S rRNA gene Genome sequencing and assembly.</title>
        <authorList>
            <person name="Kim J."/>
        </authorList>
    </citation>
    <scope>NUCLEOTIDE SEQUENCE [LARGE SCALE GENOMIC DNA]</scope>
    <source>
        <strain evidence="4 5">PR3</strain>
    </source>
</reference>
<accession>A0ABR8MQT3</accession>
<evidence type="ECO:0000256" key="1">
    <source>
        <dbReference type="SAM" id="Coils"/>
    </source>
</evidence>
<feature type="region of interest" description="Disordered" evidence="2">
    <location>
        <begin position="1"/>
        <end position="42"/>
    </location>
</feature>
<feature type="coiled-coil region" evidence="1">
    <location>
        <begin position="483"/>
        <end position="510"/>
    </location>
</feature>
<dbReference type="RefSeq" id="WP_191201575.1">
    <property type="nucleotide sequence ID" value="NZ_JACXZA010000001.1"/>
</dbReference>